<dbReference type="RefSeq" id="WP_282878661.1">
    <property type="nucleotide sequence ID" value="NZ_CP133164.1"/>
</dbReference>
<dbReference type="Proteomes" id="UP001237292">
    <property type="component" value="Chromosome"/>
</dbReference>
<proteinExistence type="predicted"/>
<name>A0ABY9NLE9_9PSED</name>
<sequence length="97" mass="10428">MSIEAIVNAVRALGSQTKLARKLGCTPQNVQRMCATGRIPAKHVLRIEAESGVSRCLLRPDLYPDPDPTLNERLPADRLHNQSIDTAVNASSVGVPG</sequence>
<evidence type="ECO:0000313" key="2">
    <source>
        <dbReference type="EMBL" id="WMN19241.1"/>
    </source>
</evidence>
<dbReference type="Gene3D" id="1.10.260.40">
    <property type="entry name" value="lambda repressor-like DNA-binding domains"/>
    <property type="match status" value="1"/>
</dbReference>
<dbReference type="Pfam" id="PF15943">
    <property type="entry name" value="YdaS_toxin"/>
    <property type="match status" value="1"/>
</dbReference>
<dbReference type="InterPro" id="IPR031856">
    <property type="entry name" value="YdaS_toxin-like"/>
</dbReference>
<reference evidence="2 3" key="1">
    <citation type="journal article" date="2023" name="Access Microbiol">
        <title>The genome of a steinernematid-associated Pseudomonas piscis bacterium encodes the biosynthesis of insect toxins.</title>
        <authorList>
            <person name="Awori R.M."/>
            <person name="Hendre P."/>
            <person name="Amugune N.O."/>
        </authorList>
    </citation>
    <scope>NUCLEOTIDE SEQUENCE [LARGE SCALE GENOMIC DNA]</scope>
    <source>
        <strain evidence="2 3">75</strain>
    </source>
</reference>
<feature type="compositionally biased region" description="Polar residues" evidence="1">
    <location>
        <begin position="81"/>
        <end position="97"/>
    </location>
</feature>
<evidence type="ECO:0000313" key="3">
    <source>
        <dbReference type="Proteomes" id="UP001237292"/>
    </source>
</evidence>
<gene>
    <name evidence="2" type="ORF">QL104_07490</name>
</gene>
<dbReference type="EMBL" id="CP133164">
    <property type="protein sequence ID" value="WMN19241.1"/>
    <property type="molecule type" value="Genomic_DNA"/>
</dbReference>
<dbReference type="SUPFAM" id="SSF47413">
    <property type="entry name" value="lambda repressor-like DNA-binding domains"/>
    <property type="match status" value="1"/>
</dbReference>
<protein>
    <submittedName>
        <fullName evidence="2">YdaS family helix-turn-helix protein</fullName>
    </submittedName>
</protein>
<dbReference type="InterPro" id="IPR010982">
    <property type="entry name" value="Lambda_DNA-bd_dom_sf"/>
</dbReference>
<feature type="region of interest" description="Disordered" evidence="1">
    <location>
        <begin position="68"/>
        <end position="97"/>
    </location>
</feature>
<organism evidence="2 3">
    <name type="scientific">Pseudomonas piscis</name>
    <dbReference type="NCBI Taxonomy" id="2614538"/>
    <lineage>
        <taxon>Bacteria</taxon>
        <taxon>Pseudomonadati</taxon>
        <taxon>Pseudomonadota</taxon>
        <taxon>Gammaproteobacteria</taxon>
        <taxon>Pseudomonadales</taxon>
        <taxon>Pseudomonadaceae</taxon>
        <taxon>Pseudomonas</taxon>
    </lineage>
</organism>
<keyword evidence="3" id="KW-1185">Reference proteome</keyword>
<accession>A0ABY9NLE9</accession>
<evidence type="ECO:0000256" key="1">
    <source>
        <dbReference type="SAM" id="MobiDB-lite"/>
    </source>
</evidence>